<dbReference type="Pfam" id="PF01810">
    <property type="entry name" value="LysE"/>
    <property type="match status" value="1"/>
</dbReference>
<dbReference type="KEGG" id="ipc:IPA_03350"/>
<protein>
    <submittedName>
        <fullName evidence="7">Lysine transporter LysE</fullName>
    </submittedName>
</protein>
<dbReference type="AlphaFoldDB" id="A0A977KAL2"/>
<gene>
    <name evidence="7" type="ORF">IPA_03350</name>
</gene>
<evidence type="ECO:0000256" key="3">
    <source>
        <dbReference type="ARBA" id="ARBA00022692"/>
    </source>
</evidence>
<dbReference type="Proteomes" id="UP001063698">
    <property type="component" value="Chromosome"/>
</dbReference>
<dbReference type="EMBL" id="CP006868">
    <property type="protein sequence ID" value="UXD21356.1"/>
    <property type="molecule type" value="Genomic_DNA"/>
</dbReference>
<evidence type="ECO:0000256" key="1">
    <source>
        <dbReference type="ARBA" id="ARBA00004651"/>
    </source>
</evidence>
<feature type="transmembrane region" description="Helical" evidence="6">
    <location>
        <begin position="157"/>
        <end position="174"/>
    </location>
</feature>
<organism evidence="7 8">
    <name type="scientific">Ignicoccus pacificus DSM 13166</name>
    <dbReference type="NCBI Taxonomy" id="940294"/>
    <lineage>
        <taxon>Archaea</taxon>
        <taxon>Thermoproteota</taxon>
        <taxon>Thermoprotei</taxon>
        <taxon>Desulfurococcales</taxon>
        <taxon>Desulfurococcaceae</taxon>
        <taxon>Ignicoccus</taxon>
    </lineage>
</organism>
<evidence type="ECO:0000256" key="6">
    <source>
        <dbReference type="SAM" id="Phobius"/>
    </source>
</evidence>
<feature type="transmembrane region" description="Helical" evidence="6">
    <location>
        <begin position="80"/>
        <end position="97"/>
    </location>
</feature>
<feature type="transmembrane region" description="Helical" evidence="6">
    <location>
        <begin position="180"/>
        <end position="202"/>
    </location>
</feature>
<name>A0A977KAL2_9CREN</name>
<keyword evidence="2" id="KW-1003">Cell membrane</keyword>
<dbReference type="GO" id="GO:0005886">
    <property type="term" value="C:plasma membrane"/>
    <property type="evidence" value="ECO:0007669"/>
    <property type="project" value="UniProtKB-SubCell"/>
</dbReference>
<feature type="transmembrane region" description="Helical" evidence="6">
    <location>
        <begin position="112"/>
        <end position="136"/>
    </location>
</feature>
<evidence type="ECO:0000256" key="2">
    <source>
        <dbReference type="ARBA" id="ARBA00022475"/>
    </source>
</evidence>
<sequence length="209" mass="22419">MKGIIEEHKDLVMKTLLITPSGALSPGLLSASAVAAGASLGVLGGLLVALGHTLFELPYVFVLSTMMGRIKRIAEKYGKVLNAIVIAFALFFAWGLIEGGGSASVSVSDALAAGFIFTASNAYFLLWWATVGFPLVEEIAGSPRRFAVMYTSHVWMDYVWLALLAAVGGASRLLGPYYSLFNYALAAMLVIFALDIALRTYLNKKLLPY</sequence>
<keyword evidence="3 6" id="KW-0812">Transmembrane</keyword>
<dbReference type="PANTHER" id="PTHR38825:SF1">
    <property type="entry name" value="TRANSPORTER, LYSE FAMILY"/>
    <property type="match status" value="1"/>
</dbReference>
<dbReference type="GO" id="GO:0006865">
    <property type="term" value="P:amino acid transport"/>
    <property type="evidence" value="ECO:0007669"/>
    <property type="project" value="InterPro"/>
</dbReference>
<proteinExistence type="predicted"/>
<accession>A0A977KAL2</accession>
<comment type="subcellular location">
    <subcellularLocation>
        <location evidence="1">Cell membrane</location>
        <topology evidence="1">Multi-pass membrane protein</topology>
    </subcellularLocation>
</comment>
<feature type="transmembrane region" description="Helical" evidence="6">
    <location>
        <begin position="47"/>
        <end position="68"/>
    </location>
</feature>
<dbReference type="PANTHER" id="PTHR38825">
    <property type="entry name" value="LYSINE EXPORTER PROTEIN (LYSE/YGGA)"/>
    <property type="match status" value="1"/>
</dbReference>
<evidence type="ECO:0000256" key="5">
    <source>
        <dbReference type="ARBA" id="ARBA00023136"/>
    </source>
</evidence>
<keyword evidence="4 6" id="KW-1133">Transmembrane helix</keyword>
<evidence type="ECO:0000313" key="8">
    <source>
        <dbReference type="Proteomes" id="UP001063698"/>
    </source>
</evidence>
<keyword evidence="8" id="KW-1185">Reference proteome</keyword>
<evidence type="ECO:0000256" key="4">
    <source>
        <dbReference type="ARBA" id="ARBA00022989"/>
    </source>
</evidence>
<reference evidence="7" key="1">
    <citation type="submission" date="2013-11" db="EMBL/GenBank/DDBJ databases">
        <title>Comparative genomics of Ignicoccus.</title>
        <authorList>
            <person name="Podar M."/>
        </authorList>
    </citation>
    <scope>NUCLEOTIDE SEQUENCE</scope>
    <source>
        <strain evidence="7">DSM 13166</strain>
    </source>
</reference>
<dbReference type="InterPro" id="IPR001123">
    <property type="entry name" value="LeuE-type"/>
</dbReference>
<evidence type="ECO:0000313" key="7">
    <source>
        <dbReference type="EMBL" id="UXD21356.1"/>
    </source>
</evidence>
<keyword evidence="5 6" id="KW-0472">Membrane</keyword>